<keyword evidence="6 14" id="KW-0349">Heme</keyword>
<dbReference type="GO" id="GO:0042597">
    <property type="term" value="C:periplasmic space"/>
    <property type="evidence" value="ECO:0007669"/>
    <property type="project" value="UniProtKB-SubCell"/>
</dbReference>
<dbReference type="Gene3D" id="1.10.1130.10">
    <property type="entry name" value="Flavocytochrome C3, Chain A"/>
    <property type="match status" value="1"/>
</dbReference>
<feature type="binding site" description="axial binding residue" evidence="15">
    <location>
        <position position="67"/>
    </location>
    <ligand>
        <name>heme c</name>
        <dbReference type="ChEBI" id="CHEBI:61717"/>
        <label>1</label>
    </ligand>
    <ligandPart>
        <name>Fe</name>
        <dbReference type="ChEBI" id="CHEBI:18248"/>
    </ligandPart>
</feature>
<evidence type="ECO:0000256" key="13">
    <source>
        <dbReference type="PIRNR" id="PIRNR006105"/>
    </source>
</evidence>
<evidence type="ECO:0000256" key="15">
    <source>
        <dbReference type="PIRSR" id="PIRSR006105-2"/>
    </source>
</evidence>
<feature type="region of interest" description="Disordered" evidence="16">
    <location>
        <begin position="20"/>
        <end position="44"/>
    </location>
</feature>
<proteinExistence type="inferred from homology"/>
<keyword evidence="19" id="KW-1185">Reference proteome</keyword>
<dbReference type="EMBL" id="JAMFTH010000006">
    <property type="protein sequence ID" value="MCP8900654.1"/>
    <property type="molecule type" value="Genomic_DNA"/>
</dbReference>
<dbReference type="PANTHER" id="PTHR38604">
    <property type="entry name" value="PERIPLASMIC NITRATE REDUCTASE, ELECTRON TRANSFER SUBUNIT"/>
    <property type="match status" value="1"/>
</dbReference>
<evidence type="ECO:0000256" key="4">
    <source>
        <dbReference type="ARBA" id="ARBA00013773"/>
    </source>
</evidence>
<comment type="subunit">
    <text evidence="13">Component of the periplasmic nitrate reductase NapAB complex composed of NapA and NapB.</text>
</comment>
<evidence type="ECO:0000256" key="6">
    <source>
        <dbReference type="ARBA" id="ARBA00022617"/>
    </source>
</evidence>
<feature type="binding site" description="axial binding residue" evidence="15">
    <location>
        <position position="125"/>
    </location>
    <ligand>
        <name>heme c</name>
        <dbReference type="ChEBI" id="CHEBI:61717"/>
        <label>2</label>
    </ligand>
    <ligandPart>
        <name>Fe</name>
        <dbReference type="ChEBI" id="CHEBI:18248"/>
    </ligandPart>
</feature>
<keyword evidence="9 13" id="KW-0574">Periplasm</keyword>
<keyword evidence="7 15" id="KW-0479">Metal-binding</keyword>
<organism evidence="18 19">
    <name type="scientific">Gilvimarinus xylanilyticus</name>
    <dbReference type="NCBI Taxonomy" id="2944139"/>
    <lineage>
        <taxon>Bacteria</taxon>
        <taxon>Pseudomonadati</taxon>
        <taxon>Pseudomonadota</taxon>
        <taxon>Gammaproteobacteria</taxon>
        <taxon>Cellvibrionales</taxon>
        <taxon>Cellvibrionaceae</taxon>
        <taxon>Gilvimarinus</taxon>
    </lineage>
</organism>
<dbReference type="FunFam" id="1.10.1130.10:FF:000001">
    <property type="entry name" value="Periplasmic nitrate reductase, electron transfer subunit"/>
    <property type="match status" value="1"/>
</dbReference>
<protein>
    <recommendedName>
        <fullName evidence="4 13">Periplasmic nitrate reductase, electron transfer subunit</fullName>
    </recommendedName>
    <alternativeName>
        <fullName evidence="12 13">Diheme cytochrome c NapB</fullName>
    </alternativeName>
</protein>
<reference evidence="18" key="1">
    <citation type="submission" date="2022-05" db="EMBL/GenBank/DDBJ databases">
        <authorList>
            <person name="Sun H.-N."/>
        </authorList>
    </citation>
    <scope>NUCLEOTIDE SEQUENCE</scope>
    <source>
        <strain evidence="18">HB14</strain>
    </source>
</reference>
<accession>A0A9X2I0Z4</accession>
<keyword evidence="10 13" id="KW-0249">Electron transport</keyword>
<comment type="function">
    <text evidence="1">Electron transfer subunit of the periplasmic nitrate reductase complex NapAB. Receives electrons from the membrane-anchored tetraheme c-type NapC protein and transfers these to NapA subunit, thus allowing electron flow between membrane and periplasm. Essential for periplasmic nitrate reduction with nitrate as the terminal electron acceptor.</text>
</comment>
<dbReference type="InterPro" id="IPR036280">
    <property type="entry name" value="Multihaem_cyt_sf"/>
</dbReference>
<evidence type="ECO:0000256" key="10">
    <source>
        <dbReference type="ARBA" id="ARBA00022982"/>
    </source>
</evidence>
<evidence type="ECO:0000256" key="5">
    <source>
        <dbReference type="ARBA" id="ARBA00022448"/>
    </source>
</evidence>
<sequence length="153" mass="16837">MRILLLLLALSATAAFASETLNDPAPDGIRKGGTLADETAPPPMPAVMTPAKKPARNYPEQPPTIPHTIRNYQVDKNFNQCLVCHSRQRSPDSGAPMVSITHYWTREHQPLAAVSPRRYFCQQCHVPQHNVEPVGGGNLYKNIDAIMEASLAE</sequence>
<dbReference type="InterPro" id="IPR005591">
    <property type="entry name" value="NapB"/>
</dbReference>
<feature type="signal peptide" evidence="17">
    <location>
        <begin position="1"/>
        <end position="17"/>
    </location>
</feature>
<dbReference type="GO" id="GO:0009061">
    <property type="term" value="P:anaerobic respiration"/>
    <property type="evidence" value="ECO:0007669"/>
    <property type="project" value="InterPro"/>
</dbReference>
<dbReference type="GO" id="GO:0046872">
    <property type="term" value="F:metal ion binding"/>
    <property type="evidence" value="ECO:0007669"/>
    <property type="project" value="UniProtKB-KW"/>
</dbReference>
<feature type="binding site" description="covalent" evidence="14">
    <location>
        <position position="81"/>
    </location>
    <ligand>
        <name>heme c</name>
        <dbReference type="ChEBI" id="CHEBI:61717"/>
        <label>1</label>
    </ligand>
</feature>
<comment type="PTM">
    <text evidence="14">Binds 2 heme C groups per subunit.</text>
</comment>
<comment type="subcellular location">
    <subcellularLocation>
        <location evidence="2 13">Periplasm</location>
    </subcellularLocation>
</comment>
<evidence type="ECO:0000256" key="17">
    <source>
        <dbReference type="SAM" id="SignalP"/>
    </source>
</evidence>
<evidence type="ECO:0000256" key="11">
    <source>
        <dbReference type="ARBA" id="ARBA00023004"/>
    </source>
</evidence>
<gene>
    <name evidence="18" type="ORF">M6D89_15200</name>
</gene>
<dbReference type="PIRSF" id="PIRSF006105">
    <property type="entry name" value="NapB"/>
    <property type="match status" value="1"/>
</dbReference>
<dbReference type="RefSeq" id="WP_253968948.1">
    <property type="nucleotide sequence ID" value="NZ_JAMFTH010000006.1"/>
</dbReference>
<evidence type="ECO:0000256" key="2">
    <source>
        <dbReference type="ARBA" id="ARBA00004418"/>
    </source>
</evidence>
<evidence type="ECO:0000256" key="1">
    <source>
        <dbReference type="ARBA" id="ARBA00002599"/>
    </source>
</evidence>
<feature type="binding site" description="axial binding residue" evidence="15">
    <location>
        <position position="102"/>
    </location>
    <ligand>
        <name>heme c</name>
        <dbReference type="ChEBI" id="CHEBI:61717"/>
        <label>2</label>
    </ligand>
    <ligandPart>
        <name>Fe</name>
        <dbReference type="ChEBI" id="CHEBI:18248"/>
    </ligandPart>
</feature>
<reference evidence="18" key="2">
    <citation type="submission" date="2023-01" db="EMBL/GenBank/DDBJ databases">
        <title>Gilvimarinus xylanilyticus HB14 isolated from Caulerpa lentillifera aquaculture base in Hainan, China.</title>
        <authorList>
            <person name="Zhang Y.-J."/>
        </authorList>
    </citation>
    <scope>NUCLEOTIDE SEQUENCE</scope>
    <source>
        <strain evidence="18">HB14</strain>
    </source>
</reference>
<evidence type="ECO:0000256" key="12">
    <source>
        <dbReference type="ARBA" id="ARBA00031832"/>
    </source>
</evidence>
<feature type="binding site" description="covalent" evidence="14">
    <location>
        <position position="121"/>
    </location>
    <ligand>
        <name>heme c</name>
        <dbReference type="ChEBI" id="CHEBI:61717"/>
        <label>2</label>
    </ligand>
</feature>
<comment type="similarity">
    <text evidence="3 13">Belongs to the NapB family.</text>
</comment>
<evidence type="ECO:0000256" key="14">
    <source>
        <dbReference type="PIRSR" id="PIRSR006105-1"/>
    </source>
</evidence>
<dbReference type="SUPFAM" id="SSF48695">
    <property type="entry name" value="Multiheme cytochromes"/>
    <property type="match status" value="1"/>
</dbReference>
<evidence type="ECO:0000313" key="18">
    <source>
        <dbReference type="EMBL" id="MCP8900654.1"/>
    </source>
</evidence>
<evidence type="ECO:0000256" key="7">
    <source>
        <dbReference type="ARBA" id="ARBA00022723"/>
    </source>
</evidence>
<feature type="binding site" description="axial binding residue" evidence="15">
    <location>
        <position position="85"/>
    </location>
    <ligand>
        <name>heme c</name>
        <dbReference type="ChEBI" id="CHEBI:61717"/>
        <label>1</label>
    </ligand>
    <ligandPart>
        <name>Fe</name>
        <dbReference type="ChEBI" id="CHEBI:18248"/>
    </ligandPart>
</feature>
<keyword evidence="11 15" id="KW-0408">Iron</keyword>
<feature type="binding site" description="covalent" evidence="14">
    <location>
        <position position="84"/>
    </location>
    <ligand>
        <name>heme c</name>
        <dbReference type="ChEBI" id="CHEBI:61717"/>
        <label>1</label>
    </ligand>
</feature>
<feature type="chain" id="PRO_5040968285" description="Periplasmic nitrate reductase, electron transfer subunit" evidence="17">
    <location>
        <begin position="18"/>
        <end position="153"/>
    </location>
</feature>
<evidence type="ECO:0000256" key="8">
    <source>
        <dbReference type="ARBA" id="ARBA00022729"/>
    </source>
</evidence>
<feature type="binding site" description="covalent" evidence="14">
    <location>
        <position position="124"/>
    </location>
    <ligand>
        <name>heme c</name>
        <dbReference type="ChEBI" id="CHEBI:61717"/>
        <label>2</label>
    </ligand>
</feature>
<evidence type="ECO:0000256" key="16">
    <source>
        <dbReference type="SAM" id="MobiDB-lite"/>
    </source>
</evidence>
<dbReference type="PANTHER" id="PTHR38604:SF1">
    <property type="entry name" value="PERIPLASMIC NITRATE REDUCTASE, ELECTRON TRANSFER SUBUNIT"/>
    <property type="match status" value="1"/>
</dbReference>
<keyword evidence="8 17" id="KW-0732">Signal</keyword>
<name>A0A9X2I0Z4_9GAMM</name>
<comment type="caution">
    <text evidence="18">The sequence shown here is derived from an EMBL/GenBank/DDBJ whole genome shotgun (WGS) entry which is preliminary data.</text>
</comment>
<evidence type="ECO:0000313" key="19">
    <source>
        <dbReference type="Proteomes" id="UP001139319"/>
    </source>
</evidence>
<evidence type="ECO:0000256" key="9">
    <source>
        <dbReference type="ARBA" id="ARBA00022764"/>
    </source>
</evidence>
<evidence type="ECO:0000256" key="3">
    <source>
        <dbReference type="ARBA" id="ARBA00007368"/>
    </source>
</evidence>
<keyword evidence="5 13" id="KW-0813">Transport</keyword>
<dbReference type="Pfam" id="PF03892">
    <property type="entry name" value="NapB"/>
    <property type="match status" value="1"/>
</dbReference>
<dbReference type="AlphaFoldDB" id="A0A9X2I0Z4"/>
<dbReference type="Proteomes" id="UP001139319">
    <property type="component" value="Unassembled WGS sequence"/>
</dbReference>